<proteinExistence type="predicted"/>
<dbReference type="CDD" id="cd00077">
    <property type="entry name" value="HDc"/>
    <property type="match status" value="1"/>
</dbReference>
<accession>A0A268NU76</accession>
<dbReference type="SMART" id="SM00471">
    <property type="entry name" value="HDc"/>
    <property type="match status" value="1"/>
</dbReference>
<sequence>MKEFAEPLYPEIARLPHEEQLFQLKAVRRLKLLSHYGAGSLVSPVVHSRFEHTVGVWKLAAHFQPDNNELRVASILHDIGHLPFSHSVEKALGFDHHELTAKRIHSPLITAVLLESNIDLDKVMAYLDHPGPLTGTHTVMGLDHLDSFLRDTYMAGTNRVHPWELVKQMECTESGVACGEETALQLMELVVRAHEWMCAPTLLAADAVLAEAILCDWAEVGDDRDVFAELTDWDVLSVLKTSPSVRARMWIRTLLEEPHKLLVREGASGSGIPISVRKLYAKAPLVNGKPYFDTIQEDLSTKLQAFVKTYEVIDFSVVADHV</sequence>
<dbReference type="RefSeq" id="WP_095327380.1">
    <property type="nucleotide sequence ID" value="NZ_NPCC01000044.1"/>
</dbReference>
<dbReference type="PANTHER" id="PTHR11373">
    <property type="entry name" value="DEOXYNUCLEOSIDE TRIPHOSPHATE TRIPHOSPHOHYDROLASE"/>
    <property type="match status" value="1"/>
</dbReference>
<organism evidence="2 3">
    <name type="scientific">Shouchella clausii</name>
    <name type="common">Alkalihalobacillus clausii</name>
    <dbReference type="NCBI Taxonomy" id="79880"/>
    <lineage>
        <taxon>Bacteria</taxon>
        <taxon>Bacillati</taxon>
        <taxon>Bacillota</taxon>
        <taxon>Bacilli</taxon>
        <taxon>Bacillales</taxon>
        <taxon>Bacillaceae</taxon>
        <taxon>Shouchella</taxon>
    </lineage>
</organism>
<dbReference type="PANTHER" id="PTHR11373:SF4">
    <property type="entry name" value="DEOXYNUCLEOSIDE TRIPHOSPHATE TRIPHOSPHOHYDROLASE SAMHD1"/>
    <property type="match status" value="1"/>
</dbReference>
<gene>
    <name evidence="2" type="ORF">CHH72_21035</name>
</gene>
<evidence type="ECO:0000313" key="2">
    <source>
        <dbReference type="EMBL" id="PAE86978.1"/>
    </source>
</evidence>
<dbReference type="Pfam" id="PF01966">
    <property type="entry name" value="HD"/>
    <property type="match status" value="1"/>
</dbReference>
<feature type="domain" description="HD" evidence="1">
    <location>
        <begin position="49"/>
        <end position="163"/>
    </location>
</feature>
<dbReference type="GO" id="GO:0008832">
    <property type="term" value="F:dGTPase activity"/>
    <property type="evidence" value="ECO:0007669"/>
    <property type="project" value="TreeGrafter"/>
</dbReference>
<evidence type="ECO:0000259" key="1">
    <source>
        <dbReference type="PROSITE" id="PS51831"/>
    </source>
</evidence>
<dbReference type="InterPro" id="IPR006674">
    <property type="entry name" value="HD_domain"/>
</dbReference>
<dbReference type="Proteomes" id="UP000216207">
    <property type="component" value="Unassembled WGS sequence"/>
</dbReference>
<dbReference type="InterPro" id="IPR003607">
    <property type="entry name" value="HD/PDEase_dom"/>
</dbReference>
<name>A0A268NU76_SHOCL</name>
<dbReference type="InterPro" id="IPR050135">
    <property type="entry name" value="dGTPase-like"/>
</dbReference>
<evidence type="ECO:0000313" key="3">
    <source>
        <dbReference type="Proteomes" id="UP000216207"/>
    </source>
</evidence>
<dbReference type="PROSITE" id="PS51831">
    <property type="entry name" value="HD"/>
    <property type="match status" value="1"/>
</dbReference>
<protein>
    <recommendedName>
        <fullName evidence="1">HD domain-containing protein</fullName>
    </recommendedName>
</protein>
<comment type="caution">
    <text evidence="2">The sequence shown here is derived from an EMBL/GenBank/DDBJ whole genome shotgun (WGS) entry which is preliminary data.</text>
</comment>
<dbReference type="Gene3D" id="1.10.3210.10">
    <property type="entry name" value="Hypothetical protein af1432"/>
    <property type="match status" value="1"/>
</dbReference>
<dbReference type="GO" id="GO:0006203">
    <property type="term" value="P:dGTP catabolic process"/>
    <property type="evidence" value="ECO:0007669"/>
    <property type="project" value="TreeGrafter"/>
</dbReference>
<dbReference type="SUPFAM" id="SSF109604">
    <property type="entry name" value="HD-domain/PDEase-like"/>
    <property type="match status" value="1"/>
</dbReference>
<dbReference type="EMBL" id="NPCC01000044">
    <property type="protein sequence ID" value="PAE86978.1"/>
    <property type="molecule type" value="Genomic_DNA"/>
</dbReference>
<dbReference type="AlphaFoldDB" id="A0A268NU76"/>
<reference evidence="2 3" key="1">
    <citation type="submission" date="2017-07" db="EMBL/GenBank/DDBJ databases">
        <title>Isolation and whole genome analysis of endospore-forming bacteria from heroin.</title>
        <authorList>
            <person name="Kalinowski J."/>
            <person name="Ahrens B."/>
            <person name="Al-Dilaimi A."/>
            <person name="Winkler A."/>
            <person name="Wibberg D."/>
            <person name="Schleenbecker U."/>
            <person name="Ruckert C."/>
            <person name="Wolfel R."/>
            <person name="Grass G."/>
        </authorList>
    </citation>
    <scope>NUCLEOTIDE SEQUENCE [LARGE SCALE GENOMIC DNA]</scope>
    <source>
        <strain evidence="2 3">7539</strain>
    </source>
</reference>